<reference evidence="2 3" key="1">
    <citation type="submission" date="2019-01" db="EMBL/GenBank/DDBJ databases">
        <title>Flavobacterium sp. nov. isolated from arctic soil.</title>
        <authorList>
            <person name="Kim D.-U."/>
        </authorList>
    </citation>
    <scope>NUCLEOTIDE SEQUENCE [LARGE SCALE GENOMIC DNA]</scope>
    <source>
        <strain evidence="2 3">Kopri-42</strain>
    </source>
</reference>
<accession>A0A482TJL2</accession>
<comment type="caution">
    <text evidence="2">The sequence shown here is derived from an EMBL/GenBank/DDBJ whole genome shotgun (WGS) entry which is preliminary data.</text>
</comment>
<proteinExistence type="predicted"/>
<evidence type="ECO:0000256" key="1">
    <source>
        <dbReference type="SAM" id="Phobius"/>
    </source>
</evidence>
<protein>
    <submittedName>
        <fullName evidence="2">Uncharacterized protein</fullName>
    </submittedName>
</protein>
<dbReference type="RefSeq" id="WP_113666275.1">
    <property type="nucleotide sequence ID" value="NZ_QNVY02000003.1"/>
</dbReference>
<feature type="transmembrane region" description="Helical" evidence="1">
    <location>
        <begin position="12"/>
        <end position="37"/>
    </location>
</feature>
<feature type="transmembrane region" description="Helical" evidence="1">
    <location>
        <begin position="49"/>
        <end position="67"/>
    </location>
</feature>
<feature type="transmembrane region" description="Helical" evidence="1">
    <location>
        <begin position="87"/>
        <end position="104"/>
    </location>
</feature>
<evidence type="ECO:0000313" key="3">
    <source>
        <dbReference type="Proteomes" id="UP000253235"/>
    </source>
</evidence>
<keyword evidence="1" id="KW-0472">Membrane</keyword>
<keyword evidence="1" id="KW-1133">Transmembrane helix</keyword>
<dbReference type="Proteomes" id="UP000253235">
    <property type="component" value="Unassembled WGS sequence"/>
</dbReference>
<evidence type="ECO:0000313" key="2">
    <source>
        <dbReference type="EMBL" id="RYJ51648.1"/>
    </source>
</evidence>
<keyword evidence="3" id="KW-1185">Reference proteome</keyword>
<sequence length="152" mass="16934">MKNINFDFLKPTIIFSIIGIFIPGFTAMGLIGTQMILNSFGIECTVVWKIIWTSTIILGIVSPVIFVKYIRNITDEKLKTLKTKLTIFNLVEYVCIQSSIGSLFSNSNTLCYGSGGQNGLELVFTAWLALPILIVMSIVFNRIISRNENTAD</sequence>
<organism evidence="2 3">
    <name type="scientific">Flavobacterium petrolei</name>
    <dbReference type="NCBI Taxonomy" id="2259594"/>
    <lineage>
        <taxon>Bacteria</taxon>
        <taxon>Pseudomonadati</taxon>
        <taxon>Bacteroidota</taxon>
        <taxon>Flavobacteriia</taxon>
        <taxon>Flavobacteriales</taxon>
        <taxon>Flavobacteriaceae</taxon>
        <taxon>Flavobacterium</taxon>
    </lineage>
</organism>
<feature type="transmembrane region" description="Helical" evidence="1">
    <location>
        <begin position="124"/>
        <end position="144"/>
    </location>
</feature>
<dbReference type="OrthoDB" id="1363425at2"/>
<dbReference type="EMBL" id="QNVY02000003">
    <property type="protein sequence ID" value="RYJ51648.1"/>
    <property type="molecule type" value="Genomic_DNA"/>
</dbReference>
<gene>
    <name evidence="2" type="ORF">DR871_010670</name>
</gene>
<dbReference type="AlphaFoldDB" id="A0A482TJL2"/>
<keyword evidence="1" id="KW-0812">Transmembrane</keyword>
<name>A0A482TJL2_9FLAO</name>